<keyword evidence="2" id="KW-0813">Transport</keyword>
<evidence type="ECO:0000256" key="1">
    <source>
        <dbReference type="ARBA" id="ARBA00006545"/>
    </source>
</evidence>
<comment type="caution">
    <text evidence="4">The sequence shown here is derived from an EMBL/GenBank/DDBJ whole genome shotgun (WGS) entry which is preliminary data.</text>
</comment>
<evidence type="ECO:0000313" key="5">
    <source>
        <dbReference type="Proteomes" id="UP001162164"/>
    </source>
</evidence>
<sequence>MVLEGVLSIILNKFLGDYVENLDTEQLNVGIWGGDVKLSNLIIKSSALNDLDLPIQCVYGTIGKLVLKIPYKSIYSSPTIICVEDIYLLVVPNQDVTYDADKEMKNLLDIKRRDILRIEEAKKAEADKDKPKADPNFTERLVANIIKNVQFQVKNIHIRYEDRVTNPLAPFAVGFTLNTLDVASTDENWQKAIAKEVSKIYKILELDGLSVYWNCNTQLYGNLPPSEMIKKLMEDIISKDNIPSNYTYILGPINSSARLRMNQRPEIDTPAFSIPKIHFNLDMEKLFIGVSKAQYRDLITLVDSLGRMAKGVPYRKYRPNVNTYRDHYKEWWYFAYVCVLNDIKRKNNNWDYNHMKKYRDSCREYKEMYKKYIKKLLKGPELTRFDDLERELDLSSIVILRGQVEMDIERQTKQDASKSWFSKWWGSQPSSDTNSAGADIMKEFQKEMTSEEKEKLYKAIGYTDGALPEVYPIQFIDNSGTFFVAKT</sequence>
<dbReference type="PANTHER" id="PTHR16166">
    <property type="entry name" value="VACUOLAR PROTEIN SORTING-ASSOCIATED PROTEIN VPS13"/>
    <property type="match status" value="1"/>
</dbReference>
<dbReference type="Proteomes" id="UP001162164">
    <property type="component" value="Unassembled WGS sequence"/>
</dbReference>
<evidence type="ECO:0000256" key="2">
    <source>
        <dbReference type="ARBA" id="ARBA00022448"/>
    </source>
</evidence>
<dbReference type="EMBL" id="JAPWTJ010001125">
    <property type="protein sequence ID" value="KAJ8973736.1"/>
    <property type="molecule type" value="Genomic_DNA"/>
</dbReference>
<dbReference type="InterPro" id="IPR026847">
    <property type="entry name" value="VPS13"/>
</dbReference>
<evidence type="ECO:0000313" key="4">
    <source>
        <dbReference type="EMBL" id="KAJ8973736.1"/>
    </source>
</evidence>
<proteinExistence type="inferred from homology"/>
<feature type="domain" description="Chorein N-terminal" evidence="3">
    <location>
        <begin position="2"/>
        <end position="472"/>
    </location>
</feature>
<gene>
    <name evidence="4" type="ORF">NQ317_012875</name>
</gene>
<name>A0ABQ9J6Z4_9CUCU</name>
<comment type="similarity">
    <text evidence="1">Belongs to the VPS13 family.</text>
</comment>
<dbReference type="InterPro" id="IPR026854">
    <property type="entry name" value="VPS13_N"/>
</dbReference>
<keyword evidence="5" id="KW-1185">Reference proteome</keyword>
<accession>A0ABQ9J6Z4</accession>
<reference evidence="4" key="1">
    <citation type="journal article" date="2023" name="Insect Mol. Biol.">
        <title>Genome sequencing provides insights into the evolution of gene families encoding plant cell wall-degrading enzymes in longhorned beetles.</title>
        <authorList>
            <person name="Shin N.R."/>
            <person name="Okamura Y."/>
            <person name="Kirsch R."/>
            <person name="Pauchet Y."/>
        </authorList>
    </citation>
    <scope>NUCLEOTIDE SEQUENCE</scope>
    <source>
        <strain evidence="4">MMC_N1</strain>
    </source>
</reference>
<evidence type="ECO:0000259" key="3">
    <source>
        <dbReference type="Pfam" id="PF12624"/>
    </source>
</evidence>
<organism evidence="4 5">
    <name type="scientific">Molorchus minor</name>
    <dbReference type="NCBI Taxonomy" id="1323400"/>
    <lineage>
        <taxon>Eukaryota</taxon>
        <taxon>Metazoa</taxon>
        <taxon>Ecdysozoa</taxon>
        <taxon>Arthropoda</taxon>
        <taxon>Hexapoda</taxon>
        <taxon>Insecta</taxon>
        <taxon>Pterygota</taxon>
        <taxon>Neoptera</taxon>
        <taxon>Endopterygota</taxon>
        <taxon>Coleoptera</taxon>
        <taxon>Polyphaga</taxon>
        <taxon>Cucujiformia</taxon>
        <taxon>Chrysomeloidea</taxon>
        <taxon>Cerambycidae</taxon>
        <taxon>Lamiinae</taxon>
        <taxon>Monochamini</taxon>
        <taxon>Molorchus</taxon>
    </lineage>
</organism>
<dbReference type="PANTHER" id="PTHR16166:SF93">
    <property type="entry name" value="INTERMEMBRANE LIPID TRANSFER PROTEIN VPS13"/>
    <property type="match status" value="1"/>
</dbReference>
<dbReference type="Pfam" id="PF12624">
    <property type="entry name" value="VPS13_N"/>
    <property type="match status" value="1"/>
</dbReference>
<protein>
    <recommendedName>
        <fullName evidence="3">Chorein N-terminal domain-containing protein</fullName>
    </recommendedName>
</protein>